<gene>
    <name evidence="1" type="ORF">HK16_11265</name>
</gene>
<sequence>MTKTLAPTRGPAFLFLRRGGSSFLETGFSLPVFPSAAKKLTEKFSAEGWRNSFGAESLAFKIQMAAHRASQLKPSRSK</sequence>
<comment type="caution">
    <text evidence="1">The sequence shown here is derived from an EMBL/GenBank/DDBJ whole genome shotgun (WGS) entry which is preliminary data.</text>
</comment>
<accession>A0A252EIL1</accession>
<evidence type="ECO:0000313" key="2">
    <source>
        <dbReference type="Proteomes" id="UP000195072"/>
    </source>
</evidence>
<organism evidence="1 2">
    <name type="scientific">Acetobacter senegalensis</name>
    <dbReference type="NCBI Taxonomy" id="446692"/>
    <lineage>
        <taxon>Bacteria</taxon>
        <taxon>Pseudomonadati</taxon>
        <taxon>Pseudomonadota</taxon>
        <taxon>Alphaproteobacteria</taxon>
        <taxon>Acetobacterales</taxon>
        <taxon>Acetobacteraceae</taxon>
        <taxon>Acetobacter</taxon>
    </lineage>
</organism>
<protein>
    <submittedName>
        <fullName evidence="1">Uncharacterized protein</fullName>
    </submittedName>
</protein>
<dbReference type="AlphaFoldDB" id="A0A252EIL1"/>
<dbReference type="Proteomes" id="UP000195072">
    <property type="component" value="Unassembled WGS sequence"/>
</dbReference>
<evidence type="ECO:0000313" key="1">
    <source>
        <dbReference type="EMBL" id="OUL66196.1"/>
    </source>
</evidence>
<dbReference type="EMBL" id="JOOZ01000038">
    <property type="protein sequence ID" value="OUL66196.1"/>
    <property type="molecule type" value="Genomic_DNA"/>
</dbReference>
<reference evidence="1 2" key="1">
    <citation type="submission" date="2014-06" db="EMBL/GenBank/DDBJ databases">
        <authorList>
            <person name="Ju J."/>
            <person name="Zhang J."/>
        </authorList>
    </citation>
    <scope>NUCLEOTIDE SEQUENCE [LARGE SCALE GENOMIC DNA]</scope>
    <source>
        <strain evidence="1">DmL_050</strain>
    </source>
</reference>
<name>A0A252EIL1_9PROT</name>
<proteinExistence type="predicted"/>